<organism evidence="2 3">
    <name type="scientific">Barrientosiimonas humi</name>
    <dbReference type="NCBI Taxonomy" id="999931"/>
    <lineage>
        <taxon>Bacteria</taxon>
        <taxon>Bacillati</taxon>
        <taxon>Actinomycetota</taxon>
        <taxon>Actinomycetes</taxon>
        <taxon>Micrococcales</taxon>
        <taxon>Dermacoccaceae</taxon>
        <taxon>Barrientosiimonas</taxon>
    </lineage>
</organism>
<reference evidence="2 3" key="1">
    <citation type="submission" date="2019-06" db="EMBL/GenBank/DDBJ databases">
        <title>Sequencing the genomes of 1000 actinobacteria strains.</title>
        <authorList>
            <person name="Klenk H.-P."/>
        </authorList>
    </citation>
    <scope>NUCLEOTIDE SEQUENCE [LARGE SCALE GENOMIC DNA]</scope>
    <source>
        <strain evidence="2 3">DSM 24617</strain>
    </source>
</reference>
<evidence type="ECO:0000313" key="2">
    <source>
        <dbReference type="EMBL" id="TQL34726.1"/>
    </source>
</evidence>
<dbReference type="Proteomes" id="UP000318336">
    <property type="component" value="Unassembled WGS sequence"/>
</dbReference>
<evidence type="ECO:0000256" key="1">
    <source>
        <dbReference type="SAM" id="Phobius"/>
    </source>
</evidence>
<sequence length="87" mass="9443">MFQDADAAVTNAVFLAVLSVLAYATGGRRAAGGGLLSNLYLPYAAILTLFAWWCWTRTDAITGAMVTAWLLAFVAAVELRHRFFTGR</sequence>
<dbReference type="EMBL" id="VFOK01000001">
    <property type="protein sequence ID" value="TQL34726.1"/>
    <property type="molecule type" value="Genomic_DNA"/>
</dbReference>
<keyword evidence="1" id="KW-1133">Transmembrane helix</keyword>
<feature type="transmembrane region" description="Helical" evidence="1">
    <location>
        <begin position="61"/>
        <end position="79"/>
    </location>
</feature>
<accession>A0A542XFX8</accession>
<protein>
    <submittedName>
        <fullName evidence="2">Uncharacterized protein</fullName>
    </submittedName>
</protein>
<comment type="caution">
    <text evidence="2">The sequence shown here is derived from an EMBL/GenBank/DDBJ whole genome shotgun (WGS) entry which is preliminary data.</text>
</comment>
<feature type="transmembrane region" description="Helical" evidence="1">
    <location>
        <begin position="6"/>
        <end position="24"/>
    </location>
</feature>
<keyword evidence="1" id="KW-0812">Transmembrane</keyword>
<gene>
    <name evidence="2" type="ORF">FB554_2905</name>
</gene>
<dbReference type="RefSeq" id="WP_236022158.1">
    <property type="nucleotide sequence ID" value="NZ_CAJTBP010000001.1"/>
</dbReference>
<name>A0A542XFX8_9MICO</name>
<proteinExistence type="predicted"/>
<keyword evidence="3" id="KW-1185">Reference proteome</keyword>
<keyword evidence="1" id="KW-0472">Membrane</keyword>
<feature type="transmembrane region" description="Helical" evidence="1">
    <location>
        <begin position="36"/>
        <end position="55"/>
    </location>
</feature>
<evidence type="ECO:0000313" key="3">
    <source>
        <dbReference type="Proteomes" id="UP000318336"/>
    </source>
</evidence>
<dbReference type="AlphaFoldDB" id="A0A542XFX8"/>